<feature type="active site" description="Proton acceptor" evidence="9 10">
    <location>
        <position position="343"/>
    </location>
</feature>
<comment type="function">
    <text evidence="9">Catalyzes the reversible conversion of 2-phosphoglycerate (2-PG) into phosphoenolpyruvate (PEP). It is essential for the degradation of carbohydrates via glycolysis.</text>
</comment>
<dbReference type="SFLD" id="SFLDS00001">
    <property type="entry name" value="Enolase"/>
    <property type="match status" value="1"/>
</dbReference>
<feature type="binding site" evidence="9">
    <location>
        <position position="373"/>
    </location>
    <ligand>
        <name>(2R)-2-phosphoglycerate</name>
        <dbReference type="ChEBI" id="CHEBI:58289"/>
    </ligand>
</feature>
<comment type="subcellular location">
    <subcellularLocation>
        <location evidence="9">Cytoplasm</location>
    </subcellularLocation>
    <subcellularLocation>
        <location evidence="9">Secreted</location>
    </subcellularLocation>
    <subcellularLocation>
        <location evidence="9">Cell surface</location>
    </subcellularLocation>
    <text evidence="9">Fractions of enolase are present in both the cytoplasm and on the cell surface.</text>
</comment>
<keyword evidence="9" id="KW-0963">Cytoplasm</keyword>
<feature type="binding site" evidence="9 12">
    <location>
        <position position="318"/>
    </location>
    <ligand>
        <name>Mg(2+)</name>
        <dbReference type="ChEBI" id="CHEBI:18420"/>
    </ligand>
</feature>
<feature type="domain" description="Enolase N-terminal" evidence="14">
    <location>
        <begin position="4"/>
        <end position="134"/>
    </location>
</feature>
<feature type="binding site" evidence="9">
    <location>
        <position position="343"/>
    </location>
    <ligand>
        <name>(2R)-2-phosphoglycerate</name>
        <dbReference type="ChEBI" id="CHEBI:58289"/>
    </ligand>
</feature>
<dbReference type="GO" id="GO:0004634">
    <property type="term" value="F:phosphopyruvate hydratase activity"/>
    <property type="evidence" value="ECO:0007669"/>
    <property type="project" value="UniProtKB-UniRule"/>
</dbReference>
<feature type="binding site" evidence="11">
    <location>
        <position position="394"/>
    </location>
    <ligand>
        <name>substrate</name>
    </ligand>
</feature>
<dbReference type="GO" id="GO:0000015">
    <property type="term" value="C:phosphopyruvate hydratase complex"/>
    <property type="evidence" value="ECO:0007669"/>
    <property type="project" value="InterPro"/>
</dbReference>
<dbReference type="GO" id="GO:0000287">
    <property type="term" value="F:magnesium ion binding"/>
    <property type="evidence" value="ECO:0007669"/>
    <property type="project" value="UniProtKB-UniRule"/>
</dbReference>
<dbReference type="Gene3D" id="3.30.390.10">
    <property type="entry name" value="Enolase-like, N-terminal domain"/>
    <property type="match status" value="1"/>
</dbReference>
<comment type="cofactor">
    <cofactor evidence="12">
        <name>Mg(2+)</name>
        <dbReference type="ChEBI" id="CHEBI:18420"/>
    </cofactor>
    <text evidence="12">Mg(2+) is required for catalysis and for stabilizing the dimer.</text>
</comment>
<dbReference type="SMART" id="SM01193">
    <property type="entry name" value="Enolase_N"/>
    <property type="match status" value="1"/>
</dbReference>
<comment type="cofactor">
    <cofactor evidence="9">
        <name>Mg(2+)</name>
        <dbReference type="ChEBI" id="CHEBI:18420"/>
    </cofactor>
    <text evidence="9">Binds a second Mg(2+) ion via substrate during catalysis.</text>
</comment>
<dbReference type="SMART" id="SM01192">
    <property type="entry name" value="Enolase_C"/>
    <property type="match status" value="1"/>
</dbReference>
<dbReference type="InterPro" id="IPR020811">
    <property type="entry name" value="Enolase_N"/>
</dbReference>
<evidence type="ECO:0000256" key="2">
    <source>
        <dbReference type="ARBA" id="ARBA00009604"/>
    </source>
</evidence>
<evidence type="ECO:0000256" key="12">
    <source>
        <dbReference type="PIRSR" id="PIRSR001400-3"/>
    </source>
</evidence>
<keyword evidence="8 9" id="KW-0456">Lyase</keyword>
<comment type="similarity">
    <text evidence="2 9">Belongs to the enolase family.</text>
</comment>
<evidence type="ECO:0000256" key="5">
    <source>
        <dbReference type="ARBA" id="ARBA00022525"/>
    </source>
</evidence>
<feature type="binding site" evidence="11">
    <location>
        <begin position="370"/>
        <end position="373"/>
    </location>
    <ligand>
        <name>substrate</name>
    </ligand>
</feature>
<dbReference type="SFLD" id="SFLDF00002">
    <property type="entry name" value="enolase"/>
    <property type="match status" value="1"/>
</dbReference>
<dbReference type="HAMAP" id="MF_00318">
    <property type="entry name" value="Enolase"/>
    <property type="match status" value="1"/>
</dbReference>
<evidence type="ECO:0000256" key="11">
    <source>
        <dbReference type="PIRSR" id="PIRSR001400-2"/>
    </source>
</evidence>
<proteinExistence type="inferred from homology"/>
<organism evidence="15 16">
    <name type="scientific">Candidatus Curtissbacteria bacterium GW2011_GWA1_41_11</name>
    <dbReference type="NCBI Taxonomy" id="1618409"/>
    <lineage>
        <taxon>Bacteria</taxon>
        <taxon>Candidatus Curtissiibacteriota</taxon>
    </lineage>
</organism>
<dbReference type="SFLD" id="SFLDG00178">
    <property type="entry name" value="enolase"/>
    <property type="match status" value="1"/>
</dbReference>
<evidence type="ECO:0000256" key="7">
    <source>
        <dbReference type="ARBA" id="ARBA00023152"/>
    </source>
</evidence>
<feature type="binding site" evidence="9 12">
    <location>
        <position position="291"/>
    </location>
    <ligand>
        <name>Mg(2+)</name>
        <dbReference type="ChEBI" id="CHEBI:18420"/>
    </ligand>
</feature>
<keyword evidence="9 12" id="KW-0479">Metal-binding</keyword>
<dbReference type="UniPathway" id="UPA00109">
    <property type="reaction ID" value="UER00187"/>
</dbReference>
<dbReference type="PATRIC" id="fig|1618409.3.peg.3"/>
<dbReference type="InterPro" id="IPR020809">
    <property type="entry name" value="Enolase_CS"/>
</dbReference>
<evidence type="ECO:0000313" key="16">
    <source>
        <dbReference type="Proteomes" id="UP000034854"/>
    </source>
</evidence>
<feature type="binding site" evidence="11">
    <location>
        <position position="170"/>
    </location>
    <ligand>
        <name>substrate</name>
    </ligand>
</feature>
<evidence type="ECO:0000256" key="3">
    <source>
        <dbReference type="ARBA" id="ARBA00012058"/>
    </source>
</evidence>
<evidence type="ECO:0000259" key="13">
    <source>
        <dbReference type="SMART" id="SM01192"/>
    </source>
</evidence>
<dbReference type="Proteomes" id="UP000034854">
    <property type="component" value="Unassembled WGS sequence"/>
</dbReference>
<dbReference type="PIRSF" id="PIRSF001400">
    <property type="entry name" value="Enolase"/>
    <property type="match status" value="1"/>
</dbReference>
<feature type="active site" description="Proton donor" evidence="9 10">
    <location>
        <position position="211"/>
    </location>
</feature>
<feature type="binding site" evidence="9 12">
    <location>
        <position position="248"/>
    </location>
    <ligand>
        <name>Mg(2+)</name>
        <dbReference type="ChEBI" id="CHEBI:18420"/>
    </ligand>
</feature>
<keyword evidence="6 9" id="KW-0460">Magnesium</keyword>
<dbReference type="AlphaFoldDB" id="A0A0G0UKF9"/>
<dbReference type="NCBIfam" id="TIGR01060">
    <property type="entry name" value="eno"/>
    <property type="match status" value="1"/>
</dbReference>
<dbReference type="GO" id="GO:0006096">
    <property type="term" value="P:glycolytic process"/>
    <property type="evidence" value="ECO:0007669"/>
    <property type="project" value="UniProtKB-UniRule"/>
</dbReference>
<name>A0A0G0UKF9_9BACT</name>
<comment type="caution">
    <text evidence="15">The sequence shown here is derived from an EMBL/GenBank/DDBJ whole genome shotgun (WGS) entry which is preliminary data.</text>
</comment>
<dbReference type="GO" id="GO:0009986">
    <property type="term" value="C:cell surface"/>
    <property type="evidence" value="ECO:0007669"/>
    <property type="project" value="UniProtKB-SubCell"/>
</dbReference>
<dbReference type="Pfam" id="PF00113">
    <property type="entry name" value="Enolase_C"/>
    <property type="match status" value="1"/>
</dbReference>
<dbReference type="PRINTS" id="PR00148">
    <property type="entry name" value="ENOLASE"/>
</dbReference>
<protein>
    <recommendedName>
        <fullName evidence="4 9">Enolase</fullName>
        <ecNumber evidence="3 9">4.2.1.11</ecNumber>
    </recommendedName>
    <alternativeName>
        <fullName evidence="9">2-phospho-D-glycerate hydro-lyase</fullName>
    </alternativeName>
    <alternativeName>
        <fullName evidence="9">2-phosphoglycerate dehydratase</fullName>
    </alternativeName>
</protein>
<feature type="binding site" evidence="11">
    <location>
        <position position="161"/>
    </location>
    <ligand>
        <name>substrate</name>
    </ligand>
</feature>
<keyword evidence="5 9" id="KW-0964">Secreted</keyword>
<feature type="binding site" evidence="9">
    <location>
        <position position="372"/>
    </location>
    <ligand>
        <name>(2R)-2-phosphoglycerate</name>
        <dbReference type="ChEBI" id="CHEBI:58289"/>
    </ligand>
</feature>
<dbReference type="CDD" id="cd03313">
    <property type="entry name" value="enolase"/>
    <property type="match status" value="1"/>
</dbReference>
<dbReference type="PROSITE" id="PS00164">
    <property type="entry name" value="ENOLASE"/>
    <property type="match status" value="1"/>
</dbReference>
<feature type="binding site" evidence="11">
    <location>
        <position position="318"/>
    </location>
    <ligand>
        <name>substrate</name>
    </ligand>
</feature>
<dbReference type="InterPro" id="IPR029017">
    <property type="entry name" value="Enolase-like_N"/>
</dbReference>
<dbReference type="EC" id="4.2.1.11" evidence="3 9"/>
<dbReference type="Pfam" id="PF03952">
    <property type="entry name" value="Enolase_N"/>
    <property type="match status" value="1"/>
</dbReference>
<dbReference type="Gene3D" id="3.20.20.120">
    <property type="entry name" value="Enolase-like C-terminal domain"/>
    <property type="match status" value="1"/>
</dbReference>
<evidence type="ECO:0000256" key="1">
    <source>
        <dbReference type="ARBA" id="ARBA00005031"/>
    </source>
</evidence>
<evidence type="ECO:0000256" key="10">
    <source>
        <dbReference type="PIRSR" id="PIRSR001400-1"/>
    </source>
</evidence>
<reference evidence="15 16" key="1">
    <citation type="journal article" date="2015" name="Nature">
        <title>rRNA introns, odd ribosomes, and small enigmatic genomes across a large radiation of phyla.</title>
        <authorList>
            <person name="Brown C.T."/>
            <person name="Hug L.A."/>
            <person name="Thomas B.C."/>
            <person name="Sharon I."/>
            <person name="Castelle C.J."/>
            <person name="Singh A."/>
            <person name="Wilkins M.J."/>
            <person name="Williams K.H."/>
            <person name="Banfield J.F."/>
        </authorList>
    </citation>
    <scope>NUCLEOTIDE SEQUENCE [LARGE SCALE GENOMIC DNA]</scope>
</reference>
<feature type="domain" description="Enolase C-terminal TIM barrel" evidence="13">
    <location>
        <begin position="145"/>
        <end position="418"/>
    </location>
</feature>
<dbReference type="InterPro" id="IPR036849">
    <property type="entry name" value="Enolase-like_C_sf"/>
</dbReference>
<dbReference type="PANTHER" id="PTHR11902">
    <property type="entry name" value="ENOLASE"/>
    <property type="match status" value="1"/>
</dbReference>
<dbReference type="SUPFAM" id="SSF51604">
    <property type="entry name" value="Enolase C-terminal domain-like"/>
    <property type="match status" value="1"/>
</dbReference>
<evidence type="ECO:0000256" key="8">
    <source>
        <dbReference type="ARBA" id="ARBA00023239"/>
    </source>
</evidence>
<dbReference type="InterPro" id="IPR000941">
    <property type="entry name" value="Enolase"/>
</dbReference>
<evidence type="ECO:0000313" key="15">
    <source>
        <dbReference type="EMBL" id="KKR88006.1"/>
    </source>
</evidence>
<comment type="catalytic activity">
    <reaction evidence="9">
        <text>(2R)-2-phosphoglycerate = phosphoenolpyruvate + H2O</text>
        <dbReference type="Rhea" id="RHEA:10164"/>
        <dbReference type="ChEBI" id="CHEBI:15377"/>
        <dbReference type="ChEBI" id="CHEBI:58289"/>
        <dbReference type="ChEBI" id="CHEBI:58702"/>
        <dbReference type="EC" id="4.2.1.11"/>
    </reaction>
</comment>
<dbReference type="EMBL" id="LCAG01000001">
    <property type="protein sequence ID" value="KKR88006.1"/>
    <property type="molecule type" value="Genomic_DNA"/>
</dbReference>
<sequence length="418" mass="45794">MANIKKIVAREILDSRGFPTVEAIIELQDGSVGAFAAPSGISVGKHEAVELRDGDIKRFAGKGVLKALINIHSKISPMLIGKDAADQASIDKLMINADGTDNKGKLGANSILAVSGAVTKAQANSQKVSLYKYISRLLNKVEILPYIIPTPMFNILNGGKHGGGNIDFQEFLIVPPKSSSYSNSLKMCTEIYYALKETIEAHSGIPLLGDEGGYAPTLFSNADAFKILEEAVLRANYKVGIDIFFSIDVAASYFMHDHSYKIKDRAVVLSAAEFIDYYASLNEQYHLLSVEDGLHEDDWESWQKLTERIGKETLVVGDDLITTNLERLKKAVAKKACNAVIIKPNQVGTITETLEVVREAKKRNLKTVISHRSGETNDDFIADFAVGVSGDYLKFGAPARGERVAKYNRLLEIEHELS</sequence>
<keyword evidence="7 9" id="KW-0324">Glycolysis</keyword>
<evidence type="ECO:0000256" key="9">
    <source>
        <dbReference type="HAMAP-Rule" id="MF_00318"/>
    </source>
</evidence>
<dbReference type="PANTHER" id="PTHR11902:SF1">
    <property type="entry name" value="ENOLASE"/>
    <property type="match status" value="1"/>
</dbReference>
<dbReference type="InterPro" id="IPR020810">
    <property type="entry name" value="Enolase_C"/>
</dbReference>
<feature type="binding site" evidence="11">
    <location>
        <position position="291"/>
    </location>
    <ligand>
        <name>substrate</name>
    </ligand>
</feature>
<evidence type="ECO:0000259" key="14">
    <source>
        <dbReference type="SMART" id="SM01193"/>
    </source>
</evidence>
<evidence type="ECO:0000256" key="4">
    <source>
        <dbReference type="ARBA" id="ARBA00017068"/>
    </source>
</evidence>
<accession>A0A0G0UKF9</accession>
<feature type="binding site" evidence="9">
    <location>
        <position position="169"/>
    </location>
    <ligand>
        <name>(2R)-2-phosphoglycerate</name>
        <dbReference type="ChEBI" id="CHEBI:58289"/>
    </ligand>
</feature>
<dbReference type="SUPFAM" id="SSF54826">
    <property type="entry name" value="Enolase N-terminal domain-like"/>
    <property type="match status" value="1"/>
</dbReference>
<gene>
    <name evidence="9" type="primary">eno</name>
    <name evidence="15" type="ORF">UU34_C0001G0003</name>
</gene>
<dbReference type="GO" id="GO:0005576">
    <property type="term" value="C:extracellular region"/>
    <property type="evidence" value="ECO:0007669"/>
    <property type="project" value="UniProtKB-SubCell"/>
</dbReference>
<evidence type="ECO:0000256" key="6">
    <source>
        <dbReference type="ARBA" id="ARBA00022842"/>
    </source>
</evidence>
<feature type="binding site" evidence="9">
    <location>
        <position position="394"/>
    </location>
    <ligand>
        <name>(2R)-2-phosphoglycerate</name>
        <dbReference type="ChEBI" id="CHEBI:58289"/>
    </ligand>
</feature>
<comment type="pathway">
    <text evidence="1 9">Carbohydrate degradation; glycolysis; pyruvate from D-glyceraldehyde 3-phosphate: step 4/5.</text>
</comment>